<dbReference type="PANTHER" id="PTHR43544:SF12">
    <property type="entry name" value="NAD(P)-BINDING ROSSMANN-FOLD SUPERFAMILY PROTEIN"/>
    <property type="match status" value="1"/>
</dbReference>
<dbReference type="Pfam" id="PF00106">
    <property type="entry name" value="adh_short"/>
    <property type="match status" value="1"/>
</dbReference>
<comment type="caution">
    <text evidence="1">The sequence shown here is derived from an EMBL/GenBank/DDBJ whole genome shotgun (WGS) entry which is preliminary data.</text>
</comment>
<dbReference type="EMBL" id="JALJOV010000777">
    <property type="protein sequence ID" value="KAK9861324.1"/>
    <property type="molecule type" value="Genomic_DNA"/>
</dbReference>
<gene>
    <name evidence="1" type="ORF">WJX84_000834</name>
</gene>
<dbReference type="Proteomes" id="UP001485043">
    <property type="component" value="Unassembled WGS sequence"/>
</dbReference>
<sequence length="110" mass="11990">MDEQRVWVVTGANRGLGAEFVRQLLLDKTNYVFATICSLPEDVAGPIYTLHRRCLAHQDDRLQLIHLDTSDEASIKAAAAKIHKLKPDGIDYVINNADATDAADAASSAL</sequence>
<dbReference type="GO" id="GO:0005737">
    <property type="term" value="C:cytoplasm"/>
    <property type="evidence" value="ECO:0007669"/>
    <property type="project" value="TreeGrafter"/>
</dbReference>
<keyword evidence="2" id="KW-1185">Reference proteome</keyword>
<dbReference type="SUPFAM" id="SSF51735">
    <property type="entry name" value="NAD(P)-binding Rossmann-fold domains"/>
    <property type="match status" value="1"/>
</dbReference>
<proteinExistence type="predicted"/>
<dbReference type="GO" id="GO:0016491">
    <property type="term" value="F:oxidoreductase activity"/>
    <property type="evidence" value="ECO:0007669"/>
    <property type="project" value="TreeGrafter"/>
</dbReference>
<evidence type="ECO:0000313" key="1">
    <source>
        <dbReference type="EMBL" id="KAK9861324.1"/>
    </source>
</evidence>
<name>A0AAW1SXU6_9CHLO</name>
<protein>
    <submittedName>
        <fullName evidence="1">Uncharacterized protein</fullName>
    </submittedName>
</protein>
<evidence type="ECO:0000313" key="2">
    <source>
        <dbReference type="Proteomes" id="UP001485043"/>
    </source>
</evidence>
<dbReference type="Gene3D" id="3.40.50.720">
    <property type="entry name" value="NAD(P)-binding Rossmann-like Domain"/>
    <property type="match status" value="1"/>
</dbReference>
<accession>A0AAW1SXU6</accession>
<dbReference type="PANTHER" id="PTHR43544">
    <property type="entry name" value="SHORT-CHAIN DEHYDROGENASE/REDUCTASE"/>
    <property type="match status" value="1"/>
</dbReference>
<dbReference type="AlphaFoldDB" id="A0AAW1SXU6"/>
<reference evidence="1 2" key="1">
    <citation type="journal article" date="2024" name="Nat. Commun.">
        <title>Phylogenomics reveals the evolutionary origins of lichenization in chlorophyte algae.</title>
        <authorList>
            <person name="Puginier C."/>
            <person name="Libourel C."/>
            <person name="Otte J."/>
            <person name="Skaloud P."/>
            <person name="Haon M."/>
            <person name="Grisel S."/>
            <person name="Petersen M."/>
            <person name="Berrin J.G."/>
            <person name="Delaux P.M."/>
            <person name="Dal Grande F."/>
            <person name="Keller J."/>
        </authorList>
    </citation>
    <scope>NUCLEOTIDE SEQUENCE [LARGE SCALE GENOMIC DNA]</scope>
    <source>
        <strain evidence="1 2">SAG 2523</strain>
    </source>
</reference>
<organism evidence="1 2">
    <name type="scientific">Apatococcus fuscideae</name>
    <dbReference type="NCBI Taxonomy" id="2026836"/>
    <lineage>
        <taxon>Eukaryota</taxon>
        <taxon>Viridiplantae</taxon>
        <taxon>Chlorophyta</taxon>
        <taxon>core chlorophytes</taxon>
        <taxon>Trebouxiophyceae</taxon>
        <taxon>Chlorellales</taxon>
        <taxon>Chlorellaceae</taxon>
        <taxon>Apatococcus</taxon>
    </lineage>
</organism>
<dbReference type="InterPro" id="IPR051468">
    <property type="entry name" value="Fungal_SecMetab_SDRs"/>
</dbReference>
<dbReference type="InterPro" id="IPR036291">
    <property type="entry name" value="NAD(P)-bd_dom_sf"/>
</dbReference>
<dbReference type="InterPro" id="IPR002347">
    <property type="entry name" value="SDR_fam"/>
</dbReference>